<evidence type="ECO:0000256" key="6">
    <source>
        <dbReference type="ARBA" id="ARBA00022777"/>
    </source>
</evidence>
<dbReference type="PRINTS" id="PR00344">
    <property type="entry name" value="BCTRLSENSOR"/>
</dbReference>
<comment type="subcellular location">
    <subcellularLocation>
        <location evidence="2">Membrane</location>
    </subcellularLocation>
</comment>
<dbReference type="PANTHER" id="PTHR43065:SF50">
    <property type="entry name" value="HISTIDINE KINASE"/>
    <property type="match status" value="1"/>
</dbReference>
<name>A0A951U5U1_9CYAN</name>
<keyword evidence="4" id="KW-0597">Phosphoprotein</keyword>
<keyword evidence="9" id="KW-1133">Transmembrane helix</keyword>
<dbReference type="GO" id="GO:0016020">
    <property type="term" value="C:membrane"/>
    <property type="evidence" value="ECO:0007669"/>
    <property type="project" value="UniProtKB-SubCell"/>
</dbReference>
<comment type="caution">
    <text evidence="12">The sequence shown here is derived from an EMBL/GenBank/DDBJ whole genome shotgun (WGS) entry which is preliminary data.</text>
</comment>
<dbReference type="Gene3D" id="6.10.340.10">
    <property type="match status" value="1"/>
</dbReference>
<dbReference type="EMBL" id="JAHHHV010000072">
    <property type="protein sequence ID" value="MBW4466965.1"/>
    <property type="molecule type" value="Genomic_DNA"/>
</dbReference>
<dbReference type="PROSITE" id="PS50109">
    <property type="entry name" value="HIS_KIN"/>
    <property type="match status" value="1"/>
</dbReference>
<dbReference type="SMART" id="SM00304">
    <property type="entry name" value="HAMP"/>
    <property type="match status" value="1"/>
</dbReference>
<keyword evidence="7" id="KW-0902">Two-component regulatory system</keyword>
<dbReference type="InterPro" id="IPR003661">
    <property type="entry name" value="HisK_dim/P_dom"/>
</dbReference>
<feature type="domain" description="Histidine kinase" evidence="10">
    <location>
        <begin position="358"/>
        <end position="618"/>
    </location>
</feature>
<dbReference type="PROSITE" id="PS50885">
    <property type="entry name" value="HAMP"/>
    <property type="match status" value="1"/>
</dbReference>
<dbReference type="Gene3D" id="1.10.287.130">
    <property type="match status" value="1"/>
</dbReference>
<evidence type="ECO:0000256" key="8">
    <source>
        <dbReference type="SAM" id="MobiDB-lite"/>
    </source>
</evidence>
<gene>
    <name evidence="12" type="ORF">KME07_16195</name>
</gene>
<protein>
    <recommendedName>
        <fullName evidence="3">histidine kinase</fullName>
        <ecNumber evidence="3">2.7.13.3</ecNumber>
    </recommendedName>
</protein>
<dbReference type="Gene3D" id="3.30.565.10">
    <property type="entry name" value="Histidine kinase-like ATPase, C-terminal domain"/>
    <property type="match status" value="1"/>
</dbReference>
<evidence type="ECO:0000256" key="1">
    <source>
        <dbReference type="ARBA" id="ARBA00000085"/>
    </source>
</evidence>
<evidence type="ECO:0000256" key="7">
    <source>
        <dbReference type="ARBA" id="ARBA00023012"/>
    </source>
</evidence>
<evidence type="ECO:0000259" key="11">
    <source>
        <dbReference type="PROSITE" id="PS50885"/>
    </source>
</evidence>
<dbReference type="Pfam" id="PF02518">
    <property type="entry name" value="HATPase_c"/>
    <property type="match status" value="1"/>
</dbReference>
<dbReference type="CDD" id="cd00082">
    <property type="entry name" value="HisKA"/>
    <property type="match status" value="1"/>
</dbReference>
<dbReference type="SUPFAM" id="SSF47384">
    <property type="entry name" value="Homodimeric domain of signal transducing histidine kinase"/>
    <property type="match status" value="1"/>
</dbReference>
<dbReference type="PANTHER" id="PTHR43065">
    <property type="entry name" value="SENSOR HISTIDINE KINASE"/>
    <property type="match status" value="1"/>
</dbReference>
<dbReference type="InterPro" id="IPR003594">
    <property type="entry name" value="HATPase_dom"/>
</dbReference>
<evidence type="ECO:0000313" key="13">
    <source>
        <dbReference type="Proteomes" id="UP000707356"/>
    </source>
</evidence>
<dbReference type="InterPro" id="IPR036890">
    <property type="entry name" value="HATPase_C_sf"/>
</dbReference>
<dbReference type="InterPro" id="IPR036097">
    <property type="entry name" value="HisK_dim/P_sf"/>
</dbReference>
<proteinExistence type="predicted"/>
<dbReference type="Pfam" id="PF00672">
    <property type="entry name" value="HAMP"/>
    <property type="match status" value="1"/>
</dbReference>
<evidence type="ECO:0000256" key="4">
    <source>
        <dbReference type="ARBA" id="ARBA00022553"/>
    </source>
</evidence>
<dbReference type="GO" id="GO:0000155">
    <property type="term" value="F:phosphorelay sensor kinase activity"/>
    <property type="evidence" value="ECO:0007669"/>
    <property type="project" value="InterPro"/>
</dbReference>
<keyword evidence="5" id="KW-0808">Transferase</keyword>
<evidence type="ECO:0000256" key="5">
    <source>
        <dbReference type="ARBA" id="ARBA00022679"/>
    </source>
</evidence>
<dbReference type="InterPro" id="IPR004358">
    <property type="entry name" value="Sig_transdc_His_kin-like_C"/>
</dbReference>
<accession>A0A951U5U1</accession>
<dbReference type="CDD" id="cd06225">
    <property type="entry name" value="HAMP"/>
    <property type="match status" value="1"/>
</dbReference>
<dbReference type="InterPro" id="IPR005467">
    <property type="entry name" value="His_kinase_dom"/>
</dbReference>
<evidence type="ECO:0000259" key="10">
    <source>
        <dbReference type="PROSITE" id="PS50109"/>
    </source>
</evidence>
<dbReference type="EC" id="2.7.13.3" evidence="3"/>
<reference evidence="12" key="1">
    <citation type="submission" date="2021-05" db="EMBL/GenBank/DDBJ databases">
        <authorList>
            <person name="Pietrasiak N."/>
            <person name="Ward R."/>
            <person name="Stajich J.E."/>
            <person name="Kurbessoian T."/>
        </authorList>
    </citation>
    <scope>NUCLEOTIDE SEQUENCE</scope>
    <source>
        <strain evidence="12">GSE-TBD4-15B</strain>
    </source>
</reference>
<feature type="transmembrane region" description="Helical" evidence="9">
    <location>
        <begin position="63"/>
        <end position="87"/>
    </location>
</feature>
<feature type="region of interest" description="Disordered" evidence="8">
    <location>
        <begin position="618"/>
        <end position="637"/>
    </location>
</feature>
<organism evidence="12 13">
    <name type="scientific">Pegethrix bostrychoides GSE-TBD4-15B</name>
    <dbReference type="NCBI Taxonomy" id="2839662"/>
    <lineage>
        <taxon>Bacteria</taxon>
        <taxon>Bacillati</taxon>
        <taxon>Cyanobacteriota</taxon>
        <taxon>Cyanophyceae</taxon>
        <taxon>Oculatellales</taxon>
        <taxon>Oculatellaceae</taxon>
        <taxon>Pegethrix</taxon>
    </lineage>
</organism>
<feature type="domain" description="HAMP" evidence="11">
    <location>
        <begin position="280"/>
        <end position="333"/>
    </location>
</feature>
<dbReference type="AlphaFoldDB" id="A0A951U5U1"/>
<dbReference type="SMART" id="SM00387">
    <property type="entry name" value="HATPase_c"/>
    <property type="match status" value="1"/>
</dbReference>
<evidence type="ECO:0000256" key="9">
    <source>
        <dbReference type="SAM" id="Phobius"/>
    </source>
</evidence>
<comment type="catalytic activity">
    <reaction evidence="1">
        <text>ATP + protein L-histidine = ADP + protein N-phospho-L-histidine.</text>
        <dbReference type="EC" id="2.7.13.3"/>
    </reaction>
</comment>
<dbReference type="SUPFAM" id="SSF55874">
    <property type="entry name" value="ATPase domain of HSP90 chaperone/DNA topoisomerase II/histidine kinase"/>
    <property type="match status" value="1"/>
</dbReference>
<keyword evidence="9" id="KW-0812">Transmembrane</keyword>
<dbReference type="SUPFAM" id="SSF158472">
    <property type="entry name" value="HAMP domain-like"/>
    <property type="match status" value="1"/>
</dbReference>
<evidence type="ECO:0000313" key="12">
    <source>
        <dbReference type="EMBL" id="MBW4466965.1"/>
    </source>
</evidence>
<keyword evidence="6 12" id="KW-0418">Kinase</keyword>
<dbReference type="InterPro" id="IPR003660">
    <property type="entry name" value="HAMP_dom"/>
</dbReference>
<keyword evidence="9" id="KW-0472">Membrane</keyword>
<evidence type="ECO:0000256" key="3">
    <source>
        <dbReference type="ARBA" id="ARBA00012438"/>
    </source>
</evidence>
<evidence type="ECO:0000256" key="2">
    <source>
        <dbReference type="ARBA" id="ARBA00004370"/>
    </source>
</evidence>
<reference evidence="12" key="2">
    <citation type="journal article" date="2022" name="Microbiol. Resour. Announc.">
        <title>Metagenome Sequencing to Explore Phylogenomics of Terrestrial Cyanobacteria.</title>
        <authorList>
            <person name="Ward R.D."/>
            <person name="Stajich J.E."/>
            <person name="Johansen J.R."/>
            <person name="Huntemann M."/>
            <person name="Clum A."/>
            <person name="Foster B."/>
            <person name="Foster B."/>
            <person name="Roux S."/>
            <person name="Palaniappan K."/>
            <person name="Varghese N."/>
            <person name="Mukherjee S."/>
            <person name="Reddy T.B.K."/>
            <person name="Daum C."/>
            <person name="Copeland A."/>
            <person name="Chen I.A."/>
            <person name="Ivanova N.N."/>
            <person name="Kyrpides N.C."/>
            <person name="Shapiro N."/>
            <person name="Eloe-Fadrosh E.A."/>
            <person name="Pietrasiak N."/>
        </authorList>
    </citation>
    <scope>NUCLEOTIDE SEQUENCE</scope>
    <source>
        <strain evidence="12">GSE-TBD4-15B</strain>
    </source>
</reference>
<dbReference type="SMART" id="SM00388">
    <property type="entry name" value="HisKA"/>
    <property type="match status" value="1"/>
</dbReference>
<dbReference type="Proteomes" id="UP000707356">
    <property type="component" value="Unassembled WGS sequence"/>
</dbReference>
<feature type="compositionally biased region" description="Polar residues" evidence="8">
    <location>
        <begin position="626"/>
        <end position="637"/>
    </location>
</feature>
<sequence length="637" mass="70316">MSQVKDSTEQPYRQVVKMTNAREPFQIALPLEPTPPSARSAQPAVWSSVQVRLRNLKVNQKIALSYAFSLGLAIVGTLSGFLIGNYFHQKAAASQQELAQELELLNQLQINLLKIRTHQIDFVALLDQPVDLQAEHREFLQDHASFQQAWNQLRRTKSLSVSADLAATQRLLLRQTRSLDEYVGQTSALLLPAQSADVMLSAQKIQQIRRQLIGAKDRSMILQLEAFSSQLVPLIAQVQQKHAQATAAVTRSDAFRNQIVALSMLVSVLVAAILSTWLSRAIVHPLRTTTQVAQQVTQDSNFELQAPITTTDEVGILAEALNQLILRVKMLLAEQQAATAQTLIQSEKMSSLGQMLAGVAHEINNPITYIYGNLAPVTEYIDGLLDLIHTYETLPAAPAAQAKIQAKIAEIDLEFIEEDLPQLLQSMQLGAERTRQMVLSLRSFSRIDDQEAQAVDLHDCIDNTLLLLNNRIKNGVQIQREYGELPTIEGYDGSLYQVFMNLLSNALDALEERVTLWNQNGTPKAEKQPQITIVTQLLATQSEGGVQVKITDNGAGIDPTHLSKIFDTYFTTKPTGVGTGLGLAISREIIFSKHRGEMHCQSQVGQGTEFTITLPIKQPRPAADESATSSQSAKTDA</sequence>